<sequence>MRTEGRNLTVLQHGNLSQVIPPAPAWLPLTSHRNGSLVASPAPITERPKHSGIVPGMIAAGIFIILLLALYAILWKCMVSPPKRGKRKRILKGANATA</sequence>
<dbReference type="OrthoDB" id="8686561at2759"/>
<proteinExistence type="predicted"/>
<feature type="transmembrane region" description="Helical" evidence="1">
    <location>
        <begin position="57"/>
        <end position="79"/>
    </location>
</feature>
<keyword evidence="1" id="KW-0472">Membrane</keyword>
<evidence type="ECO:0000256" key="1">
    <source>
        <dbReference type="SAM" id="Phobius"/>
    </source>
</evidence>
<accession>A0A5N5NJS3</accession>
<dbReference type="Proteomes" id="UP000327468">
    <property type="component" value="Chromosome 8"/>
</dbReference>
<evidence type="ECO:0000313" key="2">
    <source>
        <dbReference type="EMBL" id="KAB5567825.1"/>
    </source>
</evidence>
<organism evidence="2 3">
    <name type="scientific">Pangasianodon hypophthalmus</name>
    <name type="common">Striped catfish</name>
    <name type="synonym">Helicophagus hypophthalmus</name>
    <dbReference type="NCBI Taxonomy" id="310915"/>
    <lineage>
        <taxon>Eukaryota</taxon>
        <taxon>Metazoa</taxon>
        <taxon>Chordata</taxon>
        <taxon>Craniata</taxon>
        <taxon>Vertebrata</taxon>
        <taxon>Euteleostomi</taxon>
        <taxon>Actinopterygii</taxon>
        <taxon>Neopterygii</taxon>
        <taxon>Teleostei</taxon>
        <taxon>Ostariophysi</taxon>
        <taxon>Siluriformes</taxon>
        <taxon>Pangasiidae</taxon>
        <taxon>Pangasianodon</taxon>
    </lineage>
</organism>
<reference evidence="2 3" key="1">
    <citation type="submission" date="2019-06" db="EMBL/GenBank/DDBJ databases">
        <title>A chromosome-scale genome assembly of the striped catfish, Pangasianodon hypophthalmus.</title>
        <authorList>
            <person name="Wen M."/>
            <person name="Zahm M."/>
            <person name="Roques C."/>
            <person name="Cabau C."/>
            <person name="Klopp C."/>
            <person name="Donnadieu C."/>
            <person name="Jouanno E."/>
            <person name="Avarre J.-C."/>
            <person name="Campet M."/>
            <person name="Ha T.T.T."/>
            <person name="Dugue R."/>
            <person name="Lampietro C."/>
            <person name="Louis A."/>
            <person name="Herpin A."/>
            <person name="Echchiki A."/>
            <person name="Berthelot C."/>
            <person name="Parey E."/>
            <person name="Roest-Crollius H."/>
            <person name="Braasch I."/>
            <person name="Postlethwait J."/>
            <person name="Bobe J."/>
            <person name="Montfort J."/>
            <person name="Bouchez O."/>
            <person name="Begum T."/>
            <person name="Schartl M."/>
            <person name="Guiguen Y."/>
        </authorList>
    </citation>
    <scope>NUCLEOTIDE SEQUENCE [LARGE SCALE GENOMIC DNA]</scope>
    <source>
        <strain evidence="2 3">Indonesia</strain>
        <tissue evidence="2">Blood</tissue>
    </source>
</reference>
<keyword evidence="3" id="KW-1185">Reference proteome</keyword>
<keyword evidence="1" id="KW-0812">Transmembrane</keyword>
<dbReference type="AlphaFoldDB" id="A0A5N5NJS3"/>
<gene>
    <name evidence="2" type="ORF">PHYPO_G00237280</name>
</gene>
<keyword evidence="1" id="KW-1133">Transmembrane helix</keyword>
<evidence type="ECO:0000313" key="3">
    <source>
        <dbReference type="Proteomes" id="UP000327468"/>
    </source>
</evidence>
<name>A0A5N5NJS3_PANHP</name>
<comment type="caution">
    <text evidence="2">The sequence shown here is derived from an EMBL/GenBank/DDBJ whole genome shotgun (WGS) entry which is preliminary data.</text>
</comment>
<protein>
    <submittedName>
        <fullName evidence="2">Uncharacterized protein</fullName>
    </submittedName>
</protein>
<dbReference type="EMBL" id="VFJC01000009">
    <property type="protein sequence ID" value="KAB5567825.1"/>
    <property type="molecule type" value="Genomic_DNA"/>
</dbReference>